<dbReference type="InterPro" id="IPR049326">
    <property type="entry name" value="Rhodopsin_dom_fungi"/>
</dbReference>
<reference evidence="5" key="3">
    <citation type="submission" date="2025-04" db="UniProtKB">
        <authorList>
            <consortium name="RefSeq"/>
        </authorList>
    </citation>
    <scope>IDENTIFICATION</scope>
    <source>
        <strain evidence="5">CBS 781.70</strain>
    </source>
</reference>
<protein>
    <recommendedName>
        <fullName evidence="2">Rhodopsin domain-containing protein</fullName>
    </recommendedName>
</protein>
<evidence type="ECO:0000256" key="1">
    <source>
        <dbReference type="SAM" id="Phobius"/>
    </source>
</evidence>
<reference evidence="5" key="2">
    <citation type="submission" date="2020-04" db="EMBL/GenBank/DDBJ databases">
        <authorList>
            <consortium name="NCBI Genome Project"/>
        </authorList>
    </citation>
    <scope>NUCLEOTIDE SEQUENCE</scope>
    <source>
        <strain evidence="5">CBS 781.70</strain>
    </source>
</reference>
<proteinExistence type="predicted"/>
<evidence type="ECO:0000259" key="2">
    <source>
        <dbReference type="Pfam" id="PF20684"/>
    </source>
</evidence>
<feature type="transmembrane region" description="Helical" evidence="1">
    <location>
        <begin position="24"/>
        <end position="46"/>
    </location>
</feature>
<keyword evidence="1" id="KW-0812">Transmembrane</keyword>
<feature type="domain" description="Rhodopsin" evidence="2">
    <location>
        <begin position="40"/>
        <end position="277"/>
    </location>
</feature>
<evidence type="ECO:0000313" key="5">
    <source>
        <dbReference type="RefSeq" id="XP_033533799.1"/>
    </source>
</evidence>
<feature type="transmembrane region" description="Helical" evidence="1">
    <location>
        <begin position="140"/>
        <end position="159"/>
    </location>
</feature>
<gene>
    <name evidence="3 5" type="ORF">P152DRAFT_487593</name>
</gene>
<dbReference type="Proteomes" id="UP000504638">
    <property type="component" value="Unplaced"/>
</dbReference>
<dbReference type="OrthoDB" id="3918601at2759"/>
<dbReference type="RefSeq" id="XP_033533799.1">
    <property type="nucleotide sequence ID" value="XM_033682102.1"/>
</dbReference>
<name>A0A6G1G2C5_9PEZI</name>
<feature type="transmembrane region" description="Helical" evidence="1">
    <location>
        <begin position="248"/>
        <end position="270"/>
    </location>
</feature>
<organism evidence="3">
    <name type="scientific">Eremomyces bilateralis CBS 781.70</name>
    <dbReference type="NCBI Taxonomy" id="1392243"/>
    <lineage>
        <taxon>Eukaryota</taxon>
        <taxon>Fungi</taxon>
        <taxon>Dikarya</taxon>
        <taxon>Ascomycota</taxon>
        <taxon>Pezizomycotina</taxon>
        <taxon>Dothideomycetes</taxon>
        <taxon>Dothideomycetes incertae sedis</taxon>
        <taxon>Eremomycetales</taxon>
        <taxon>Eremomycetaceae</taxon>
        <taxon>Eremomyces</taxon>
    </lineage>
</organism>
<feature type="transmembrane region" description="Helical" evidence="1">
    <location>
        <begin position="179"/>
        <end position="204"/>
    </location>
</feature>
<evidence type="ECO:0000313" key="4">
    <source>
        <dbReference type="Proteomes" id="UP000504638"/>
    </source>
</evidence>
<feature type="transmembrane region" description="Helical" evidence="1">
    <location>
        <begin position="58"/>
        <end position="76"/>
    </location>
</feature>
<keyword evidence="1" id="KW-0472">Membrane</keyword>
<accession>A0A6G1G2C5</accession>
<keyword evidence="1" id="KW-1133">Transmembrane helix</keyword>
<dbReference type="AlphaFoldDB" id="A0A6G1G2C5"/>
<feature type="transmembrane region" description="Helical" evidence="1">
    <location>
        <begin position="107"/>
        <end position="128"/>
    </location>
</feature>
<sequence length="387" mass="43120">MASVGDAVDVTRFSPITEFDKAGIVWILALLGGVYTLLTLFVRWFIKRDTFGSDDWTFVGTTLFAVGAFLPTYIALSRGLAKSESILSERTLITIGRIGRPYLTSQIFFILTIALAKCSVILLIRRLFSLDMESHRRWCHIMLVVVSVWGLASVLALSIDCGPRQVLGIGGSFCSNQYLRWQLVGAFDAITELLTFCLSFALIHRLQMKLHLRVRVILAFVFRVPLIAIAILNIHLVQGWTTSLDPGVAIAAPLVCQLVELAYSLISATIPNLKSFLMSFDTAWMMEVGTSSKPIPYSNQTPPEEYQLDSFPNSPRHAPGLSGLRIDPEHLTLRPESLEHIAAVQHPASERTGSREGSFASTNSRERIIRCEHRWKIQYGQQPQDGS</sequence>
<dbReference type="PANTHER" id="PTHR39614">
    <property type="entry name" value="INTEGRAL MEMBRANE PROTEIN"/>
    <property type="match status" value="1"/>
</dbReference>
<evidence type="ECO:0000313" key="3">
    <source>
        <dbReference type="EMBL" id="KAF1812168.1"/>
    </source>
</evidence>
<dbReference type="GeneID" id="54422672"/>
<feature type="transmembrane region" description="Helical" evidence="1">
    <location>
        <begin position="216"/>
        <end position="236"/>
    </location>
</feature>
<dbReference type="Pfam" id="PF20684">
    <property type="entry name" value="Fung_rhodopsin"/>
    <property type="match status" value="1"/>
</dbReference>
<dbReference type="PANTHER" id="PTHR39614:SF2">
    <property type="entry name" value="INTEGRAL MEMBRANE PROTEIN"/>
    <property type="match status" value="1"/>
</dbReference>
<reference evidence="3 5" key="1">
    <citation type="submission" date="2020-01" db="EMBL/GenBank/DDBJ databases">
        <authorList>
            <consortium name="DOE Joint Genome Institute"/>
            <person name="Haridas S."/>
            <person name="Albert R."/>
            <person name="Binder M."/>
            <person name="Bloem J."/>
            <person name="Labutti K."/>
            <person name="Salamov A."/>
            <person name="Andreopoulos B."/>
            <person name="Baker S.E."/>
            <person name="Barry K."/>
            <person name="Bills G."/>
            <person name="Bluhm B.H."/>
            <person name="Cannon C."/>
            <person name="Castanera R."/>
            <person name="Culley D.E."/>
            <person name="Daum C."/>
            <person name="Ezra D."/>
            <person name="Gonzalez J.B."/>
            <person name="Henrissat B."/>
            <person name="Kuo A."/>
            <person name="Liang C."/>
            <person name="Lipzen A."/>
            <person name="Lutzoni F."/>
            <person name="Magnuson J."/>
            <person name="Mondo S."/>
            <person name="Nolan M."/>
            <person name="Ohm R."/>
            <person name="Pangilinan J."/>
            <person name="Park H.-J."/>
            <person name="Ramirez L."/>
            <person name="Alfaro M."/>
            <person name="Sun H."/>
            <person name="Tritt A."/>
            <person name="Yoshinaga Y."/>
            <person name="Zwiers L.-H."/>
            <person name="Turgeon B.G."/>
            <person name="Goodwin S.B."/>
            <person name="Spatafora J.W."/>
            <person name="Crous P.W."/>
            <person name="Grigoriev I.V."/>
        </authorList>
    </citation>
    <scope>NUCLEOTIDE SEQUENCE</scope>
    <source>
        <strain evidence="3 5">CBS 781.70</strain>
    </source>
</reference>
<dbReference type="EMBL" id="ML975158">
    <property type="protein sequence ID" value="KAF1812168.1"/>
    <property type="molecule type" value="Genomic_DNA"/>
</dbReference>
<keyword evidence="4" id="KW-1185">Reference proteome</keyword>